<organism evidence="2 3">
    <name type="scientific">Phytophthora sojae (strain P6497)</name>
    <name type="common">Soybean stem and root rot agent</name>
    <name type="synonym">Phytophthora megasperma f. sp. glycines</name>
    <dbReference type="NCBI Taxonomy" id="1094619"/>
    <lineage>
        <taxon>Eukaryota</taxon>
        <taxon>Sar</taxon>
        <taxon>Stramenopiles</taxon>
        <taxon>Oomycota</taxon>
        <taxon>Peronosporomycetes</taxon>
        <taxon>Peronosporales</taxon>
        <taxon>Peronosporaceae</taxon>
        <taxon>Phytophthora</taxon>
    </lineage>
</organism>
<sequence length="116" mass="13207">MMKKVPKTEKVRRSEQQAADTAARGAAEPAEGPAPAAVAGLAKQQHQQQCQHQHQHQQRGDCAPTAPSFRALGWRGVRSVLSSWEEGDVAYRFYWWCHRRCAVKRRFLLVRRCVVL</sequence>
<feature type="region of interest" description="Disordered" evidence="1">
    <location>
        <begin position="1"/>
        <end position="64"/>
    </location>
</feature>
<dbReference type="RefSeq" id="XP_009531471.1">
    <property type="nucleotide sequence ID" value="XM_009533176.1"/>
</dbReference>
<reference evidence="2 3" key="1">
    <citation type="journal article" date="2006" name="Science">
        <title>Phytophthora genome sequences uncover evolutionary origins and mechanisms of pathogenesis.</title>
        <authorList>
            <person name="Tyler B.M."/>
            <person name="Tripathy S."/>
            <person name="Zhang X."/>
            <person name="Dehal P."/>
            <person name="Jiang R.H."/>
            <person name="Aerts A."/>
            <person name="Arredondo F.D."/>
            <person name="Baxter L."/>
            <person name="Bensasson D."/>
            <person name="Beynon J.L."/>
            <person name="Chapman J."/>
            <person name="Damasceno C.M."/>
            <person name="Dorrance A.E."/>
            <person name="Dou D."/>
            <person name="Dickerman A.W."/>
            <person name="Dubchak I.L."/>
            <person name="Garbelotto M."/>
            <person name="Gijzen M."/>
            <person name="Gordon S.G."/>
            <person name="Govers F."/>
            <person name="Grunwald N.J."/>
            <person name="Huang W."/>
            <person name="Ivors K.L."/>
            <person name="Jones R.W."/>
            <person name="Kamoun S."/>
            <person name="Krampis K."/>
            <person name="Lamour K.H."/>
            <person name="Lee M.K."/>
            <person name="McDonald W.H."/>
            <person name="Medina M."/>
            <person name="Meijer H.J."/>
            <person name="Nordberg E.K."/>
            <person name="Maclean D.J."/>
            <person name="Ospina-Giraldo M.D."/>
            <person name="Morris P.F."/>
            <person name="Phuntumart V."/>
            <person name="Putnam N.H."/>
            <person name="Rash S."/>
            <person name="Rose J.K."/>
            <person name="Sakihama Y."/>
            <person name="Salamov A.A."/>
            <person name="Savidor A."/>
            <person name="Scheuring C.F."/>
            <person name="Smith B.M."/>
            <person name="Sobral B.W."/>
            <person name="Terry A."/>
            <person name="Torto-Alalibo T.A."/>
            <person name="Win J."/>
            <person name="Xu Z."/>
            <person name="Zhang H."/>
            <person name="Grigoriev I.V."/>
            <person name="Rokhsar D.S."/>
            <person name="Boore J.L."/>
        </authorList>
    </citation>
    <scope>NUCLEOTIDE SEQUENCE [LARGE SCALE GENOMIC DNA]</scope>
    <source>
        <strain evidence="2 3">P6497</strain>
    </source>
</reference>
<dbReference type="InParanoid" id="G4ZSG2"/>
<evidence type="ECO:0000313" key="2">
    <source>
        <dbReference type="EMBL" id="EGZ14042.1"/>
    </source>
</evidence>
<name>G4ZSG2_PHYSP</name>
<dbReference type="EMBL" id="JH159156">
    <property type="protein sequence ID" value="EGZ14042.1"/>
    <property type="molecule type" value="Genomic_DNA"/>
</dbReference>
<feature type="compositionally biased region" description="Basic and acidic residues" evidence="1">
    <location>
        <begin position="1"/>
        <end position="15"/>
    </location>
</feature>
<feature type="compositionally biased region" description="Low complexity" evidence="1">
    <location>
        <begin position="16"/>
        <end position="52"/>
    </location>
</feature>
<keyword evidence="3" id="KW-1185">Reference proteome</keyword>
<dbReference type="AlphaFoldDB" id="G4ZSG2"/>
<protein>
    <submittedName>
        <fullName evidence="2">Uncharacterized protein</fullName>
    </submittedName>
</protein>
<proteinExistence type="predicted"/>
<dbReference type="GeneID" id="20647084"/>
<dbReference type="KEGG" id="psoj:PHYSODRAFT_335720"/>
<gene>
    <name evidence="2" type="ORF">PHYSODRAFT_335720</name>
</gene>
<evidence type="ECO:0000313" key="3">
    <source>
        <dbReference type="Proteomes" id="UP000002640"/>
    </source>
</evidence>
<accession>G4ZSG2</accession>
<dbReference type="Proteomes" id="UP000002640">
    <property type="component" value="Unassembled WGS sequence"/>
</dbReference>
<evidence type="ECO:0000256" key="1">
    <source>
        <dbReference type="SAM" id="MobiDB-lite"/>
    </source>
</evidence>